<dbReference type="Gene3D" id="3.40.50.720">
    <property type="entry name" value="NAD(P)-binding Rossmann-like Domain"/>
    <property type="match status" value="1"/>
</dbReference>
<organism evidence="2 3">
    <name type="scientific">Paractinoplanes rhizophilus</name>
    <dbReference type="NCBI Taxonomy" id="1416877"/>
    <lineage>
        <taxon>Bacteria</taxon>
        <taxon>Bacillati</taxon>
        <taxon>Actinomycetota</taxon>
        <taxon>Actinomycetes</taxon>
        <taxon>Micromonosporales</taxon>
        <taxon>Micromonosporaceae</taxon>
        <taxon>Paractinoplanes</taxon>
    </lineage>
</organism>
<accession>A0ABW2I477</accession>
<dbReference type="RefSeq" id="WP_378977174.1">
    <property type="nucleotide sequence ID" value="NZ_JBHTBJ010000056.1"/>
</dbReference>
<sequence length="301" mass="31609">MRDIVITGATGVVGRRAVRELLSKGHRVAGVTRSTRGRSLLESLGARAVEAAVFDQPALESAFAGADIVINLLTHVPPADRMALPGAWDENDRLRREASAGIARAAQAAGAGRLVQESLAFLYADAGDTWVDEGAPLAGGGTTTTALAAESNATQLFGGETVVLRFGMFVGPDSHLSRANVEDARRGISPSVGRRDAYQPTLWLDDAGAAVAAAVAAPAGIYNVADDDPPTRAEIDAALAAAVGRDALRPPVDEVPPELEPLSRSQRVRSRKLQEATGWTPRVRAGTDGWRLIAISQGRKR</sequence>
<dbReference type="InterPro" id="IPR036291">
    <property type="entry name" value="NAD(P)-bd_dom_sf"/>
</dbReference>
<evidence type="ECO:0000259" key="1">
    <source>
        <dbReference type="Pfam" id="PF13460"/>
    </source>
</evidence>
<dbReference type="InterPro" id="IPR016040">
    <property type="entry name" value="NAD(P)-bd_dom"/>
</dbReference>
<dbReference type="PANTHER" id="PTHR48079:SF6">
    <property type="entry name" value="NAD(P)-BINDING DOMAIN-CONTAINING PROTEIN-RELATED"/>
    <property type="match status" value="1"/>
</dbReference>
<reference evidence="3" key="1">
    <citation type="journal article" date="2019" name="Int. J. Syst. Evol. Microbiol.">
        <title>The Global Catalogue of Microorganisms (GCM) 10K type strain sequencing project: providing services to taxonomists for standard genome sequencing and annotation.</title>
        <authorList>
            <consortium name="The Broad Institute Genomics Platform"/>
            <consortium name="The Broad Institute Genome Sequencing Center for Infectious Disease"/>
            <person name="Wu L."/>
            <person name="Ma J."/>
        </authorList>
    </citation>
    <scope>NUCLEOTIDE SEQUENCE [LARGE SCALE GENOMIC DNA]</scope>
    <source>
        <strain evidence="3">XZYJT-10</strain>
    </source>
</reference>
<dbReference type="PANTHER" id="PTHR48079">
    <property type="entry name" value="PROTEIN YEEZ"/>
    <property type="match status" value="1"/>
</dbReference>
<protein>
    <submittedName>
        <fullName evidence="2">NAD-dependent epimerase/dehydratase family protein</fullName>
    </submittedName>
</protein>
<keyword evidence="3" id="KW-1185">Reference proteome</keyword>
<evidence type="ECO:0000313" key="3">
    <source>
        <dbReference type="Proteomes" id="UP001596548"/>
    </source>
</evidence>
<feature type="domain" description="NAD(P)-binding" evidence="1">
    <location>
        <begin position="8"/>
        <end position="125"/>
    </location>
</feature>
<dbReference type="SUPFAM" id="SSF51735">
    <property type="entry name" value="NAD(P)-binding Rossmann-fold domains"/>
    <property type="match status" value="1"/>
</dbReference>
<evidence type="ECO:0000313" key="2">
    <source>
        <dbReference type="EMBL" id="MFC7279651.1"/>
    </source>
</evidence>
<comment type="caution">
    <text evidence="2">The sequence shown here is derived from an EMBL/GenBank/DDBJ whole genome shotgun (WGS) entry which is preliminary data.</text>
</comment>
<dbReference type="Proteomes" id="UP001596548">
    <property type="component" value="Unassembled WGS sequence"/>
</dbReference>
<gene>
    <name evidence="2" type="ORF">ACFQS1_37300</name>
</gene>
<dbReference type="InterPro" id="IPR051783">
    <property type="entry name" value="NAD(P)-dependent_oxidoreduct"/>
</dbReference>
<proteinExistence type="predicted"/>
<dbReference type="Pfam" id="PF13460">
    <property type="entry name" value="NAD_binding_10"/>
    <property type="match status" value="1"/>
</dbReference>
<dbReference type="EMBL" id="JBHTBJ010000056">
    <property type="protein sequence ID" value="MFC7279651.1"/>
    <property type="molecule type" value="Genomic_DNA"/>
</dbReference>
<name>A0ABW2I477_9ACTN</name>